<feature type="region of interest" description="Disordered" evidence="1">
    <location>
        <begin position="57"/>
        <end position="88"/>
    </location>
</feature>
<dbReference type="Proteomes" id="UP001494902">
    <property type="component" value="Unassembled WGS sequence"/>
</dbReference>
<evidence type="ECO:0000313" key="2">
    <source>
        <dbReference type="EMBL" id="MEQ3552374.1"/>
    </source>
</evidence>
<sequence>MTAQTEVRVDGRDGAPGGGLTPEQRAAYRAFVRTHHPDRGGDPEVFRAGLARYRALAAGQPPGGAADGASGSRADRQPAGDRYDRPVEIVPDLPLPTRVLVALIRTVRKRTHPRVDRPGWFDGRGPGHDRDS</sequence>
<protein>
    <recommendedName>
        <fullName evidence="4">J domain-containing protein</fullName>
    </recommendedName>
</protein>
<keyword evidence="3" id="KW-1185">Reference proteome</keyword>
<reference evidence="2 3" key="1">
    <citation type="submission" date="2024-03" db="EMBL/GenBank/DDBJ databases">
        <title>Draft genome sequence of Pseudonocardia nematodicida JCM 31783.</title>
        <authorList>
            <person name="Butdee W."/>
            <person name="Duangmal K."/>
        </authorList>
    </citation>
    <scope>NUCLEOTIDE SEQUENCE [LARGE SCALE GENOMIC DNA]</scope>
    <source>
        <strain evidence="2 3">JCM 31783</strain>
    </source>
</reference>
<feature type="compositionally biased region" description="Basic and acidic residues" evidence="1">
    <location>
        <begin position="73"/>
        <end position="87"/>
    </location>
</feature>
<name>A0ABV1KD38_9PSEU</name>
<feature type="region of interest" description="Disordered" evidence="1">
    <location>
        <begin position="1"/>
        <end position="23"/>
    </location>
</feature>
<proteinExistence type="predicted"/>
<gene>
    <name evidence="2" type="ORF">WIS52_18015</name>
</gene>
<dbReference type="SUPFAM" id="SSF46565">
    <property type="entry name" value="Chaperone J-domain"/>
    <property type="match status" value="1"/>
</dbReference>
<dbReference type="RefSeq" id="WP_349299439.1">
    <property type="nucleotide sequence ID" value="NZ_JBEDNQ010000007.1"/>
</dbReference>
<comment type="caution">
    <text evidence="2">The sequence shown here is derived from an EMBL/GenBank/DDBJ whole genome shotgun (WGS) entry which is preliminary data.</text>
</comment>
<evidence type="ECO:0000313" key="3">
    <source>
        <dbReference type="Proteomes" id="UP001494902"/>
    </source>
</evidence>
<evidence type="ECO:0000256" key="1">
    <source>
        <dbReference type="SAM" id="MobiDB-lite"/>
    </source>
</evidence>
<feature type="compositionally biased region" description="Basic and acidic residues" evidence="1">
    <location>
        <begin position="113"/>
        <end position="132"/>
    </location>
</feature>
<evidence type="ECO:0008006" key="4">
    <source>
        <dbReference type="Google" id="ProtNLM"/>
    </source>
</evidence>
<dbReference type="EMBL" id="JBEDNQ010000007">
    <property type="protein sequence ID" value="MEQ3552374.1"/>
    <property type="molecule type" value="Genomic_DNA"/>
</dbReference>
<feature type="region of interest" description="Disordered" evidence="1">
    <location>
        <begin position="112"/>
        <end position="132"/>
    </location>
</feature>
<dbReference type="InterPro" id="IPR036869">
    <property type="entry name" value="J_dom_sf"/>
</dbReference>
<accession>A0ABV1KD38</accession>
<organism evidence="2 3">
    <name type="scientific">Pseudonocardia nematodicida</name>
    <dbReference type="NCBI Taxonomy" id="1206997"/>
    <lineage>
        <taxon>Bacteria</taxon>
        <taxon>Bacillati</taxon>
        <taxon>Actinomycetota</taxon>
        <taxon>Actinomycetes</taxon>
        <taxon>Pseudonocardiales</taxon>
        <taxon>Pseudonocardiaceae</taxon>
        <taxon>Pseudonocardia</taxon>
    </lineage>
</organism>